<dbReference type="EMBL" id="CP048222">
    <property type="protein sequence ID" value="QHT69234.1"/>
    <property type="molecule type" value="Genomic_DNA"/>
</dbReference>
<evidence type="ECO:0000256" key="1">
    <source>
        <dbReference type="ARBA" id="ARBA00022801"/>
    </source>
</evidence>
<evidence type="ECO:0000259" key="2">
    <source>
        <dbReference type="Pfam" id="PF22666"/>
    </source>
</evidence>
<dbReference type="NCBIfam" id="NF045579">
    <property type="entry name" value="rhamnoside_JR"/>
    <property type="match status" value="1"/>
</dbReference>
<dbReference type="Gene3D" id="2.60.120.260">
    <property type="entry name" value="Galactose-binding domain-like"/>
    <property type="match status" value="1"/>
</dbReference>
<dbReference type="Pfam" id="PF17132">
    <property type="entry name" value="Glyco_hydro_106"/>
    <property type="match status" value="2"/>
</dbReference>
<dbReference type="InterPro" id="IPR053161">
    <property type="entry name" value="Ulvan_degrading_GH"/>
</dbReference>
<protein>
    <submittedName>
        <fullName evidence="3">Glycoside hydrolase</fullName>
    </submittedName>
</protein>
<dbReference type="SUPFAM" id="SSF49785">
    <property type="entry name" value="Galactose-binding domain-like"/>
    <property type="match status" value="1"/>
</dbReference>
<dbReference type="Pfam" id="PF22666">
    <property type="entry name" value="Glyco_hydro_2_N2"/>
    <property type="match status" value="1"/>
</dbReference>
<dbReference type="PANTHER" id="PTHR36848:SF2">
    <property type="entry name" value="SECRETED PROTEIN"/>
    <property type="match status" value="1"/>
</dbReference>
<organism evidence="3 4">
    <name type="scientific">Rhodocytophaga rosea</name>
    <dbReference type="NCBI Taxonomy" id="2704465"/>
    <lineage>
        <taxon>Bacteria</taxon>
        <taxon>Pseudomonadati</taxon>
        <taxon>Bacteroidota</taxon>
        <taxon>Cytophagia</taxon>
        <taxon>Cytophagales</taxon>
        <taxon>Rhodocytophagaceae</taxon>
        <taxon>Rhodocytophaga</taxon>
    </lineage>
</organism>
<dbReference type="PANTHER" id="PTHR36848">
    <property type="entry name" value="DNA-BINDING PROTEIN (PUTATIVE SECRETED PROTEIN)-RELATED"/>
    <property type="match status" value="1"/>
</dbReference>
<evidence type="ECO:0000313" key="3">
    <source>
        <dbReference type="EMBL" id="QHT69234.1"/>
    </source>
</evidence>
<dbReference type="GO" id="GO:0004553">
    <property type="term" value="F:hydrolase activity, hydrolyzing O-glycosyl compounds"/>
    <property type="evidence" value="ECO:0007669"/>
    <property type="project" value="UniProtKB-ARBA"/>
</dbReference>
<keyword evidence="1 3" id="KW-0378">Hydrolase</keyword>
<sequence length="923" mass="104565">MKKLIQLFLLLFLLYGTDTIVRAQVTVPVREGKPWAYWWWMGSAITREGIKQNLEAYARAGMGGLHIIPIYGVKGFESQYISYLSPQWMEMLQYTVQEAGRLNMGIDMSMGTGWPFGGKQVTREAAAKKFMVREFVIPAGKPFSYPIKTDPTHKEALLQVASLYTAQNEFIQDVTGTVDPQGNIHIKSAAQLRKLVVLYSVPTGQKVKRAAPGGEGLVLDYFSKDALQHYTTSFQEAFEQFKTDKYKVRSFYNDSYEVYGANWTDNFLQEFSKRRGYDFSRYIHLLNDTVFSEQGTRVLTDYQETISDLLLENFTQPWAVWVKERGLITRNQAHGSPGNILDYYAAVDIPETESFGSKQFDIPLYRLDKDFDEKRFGKPNRLTMKFASSAANISGKPLVSAETSTWLGDHFKVAPSQIKPLLDEQFTAGVNHIFFHGITYSPPDIPWPGWLFYASTNYAPSSHFWNYMPEITGYISRIQSVMQQTRPDNNVLLYFPIYDLWSKPKGKSMIQLLDVHYASNEWLLNASVGKTGQVLLDKGYQFDYISDRQLQALEANTRGELLTNANIPYQTLVIPACTHMPLETMKAIVRLVEKGVEVVFVENVPQRIPGFHNYASREGEMKQLQARLKASKNTIIISPLQTLTQDLMNIGVQRESLADQQLSFIRKNHAEGKVYFVTNLHNRFTADTIQLNTSAQSVELYNPLMQEKGLVPFKQAGAKSIKLYLTLAPGQSCIITTYAKKQAGNNYVYQLPDEAAPISLQGNWNLTFTTGEPAIPAAVTTSQLTSWTTLGDSLTQYFSGTGVYTLQFTLPATATLSKGFLLDLGDVREMAQVTINGQNIGKVWSLPYRLYIKPGILKKENTLQIAVTNLSANRIRYMDKQKVEWKKFHEINFVNIRYEPFDAAKWEPVVSGLLGPVQLIPLK</sequence>
<name>A0A6C0GN13_9BACT</name>
<evidence type="ECO:0000313" key="4">
    <source>
        <dbReference type="Proteomes" id="UP000480178"/>
    </source>
</evidence>
<dbReference type="AlphaFoldDB" id="A0A6C0GN13"/>
<dbReference type="Proteomes" id="UP000480178">
    <property type="component" value="Chromosome"/>
</dbReference>
<proteinExistence type="predicted"/>
<accession>A0A6C0GN13</accession>
<dbReference type="InterPro" id="IPR054593">
    <property type="entry name" value="Beta-mannosidase-like_N2"/>
</dbReference>
<dbReference type="KEGG" id="rhoz:GXP67_22645"/>
<dbReference type="InterPro" id="IPR008979">
    <property type="entry name" value="Galactose-bd-like_sf"/>
</dbReference>
<gene>
    <name evidence="3" type="ORF">GXP67_22645</name>
</gene>
<reference evidence="3 4" key="1">
    <citation type="submission" date="2020-01" db="EMBL/GenBank/DDBJ databases">
        <authorList>
            <person name="Kim M.K."/>
        </authorList>
    </citation>
    <scope>NUCLEOTIDE SEQUENCE [LARGE SCALE GENOMIC DNA]</scope>
    <source>
        <strain evidence="3 4">172606-1</strain>
    </source>
</reference>
<dbReference type="RefSeq" id="WP_162445223.1">
    <property type="nucleotide sequence ID" value="NZ_CP048222.1"/>
</dbReference>
<feature type="domain" description="Beta-mannosidase-like galactose-binding" evidence="2">
    <location>
        <begin position="803"/>
        <end position="902"/>
    </location>
</feature>
<keyword evidence="4" id="KW-1185">Reference proteome</keyword>